<evidence type="ECO:0000256" key="6">
    <source>
        <dbReference type="ARBA" id="ARBA00022927"/>
    </source>
</evidence>
<comment type="similarity">
    <text evidence="2">Belongs to the HSBP1 family.</text>
</comment>
<dbReference type="InterPro" id="IPR048680">
    <property type="entry name" value="COG4_N"/>
</dbReference>
<dbReference type="InterPro" id="IPR044063">
    <property type="entry name" value="ZF_RING_GID"/>
</dbReference>
<keyword evidence="10" id="KW-0863">Zinc-finger</keyword>
<dbReference type="GO" id="GO:0000139">
    <property type="term" value="C:Golgi membrane"/>
    <property type="evidence" value="ECO:0007669"/>
    <property type="project" value="UniProtKB-SubCell"/>
</dbReference>
<feature type="compositionally biased region" description="Low complexity" evidence="12">
    <location>
        <begin position="47"/>
        <end position="62"/>
    </location>
</feature>
<keyword evidence="10" id="KW-0862">Zinc</keyword>
<keyword evidence="8" id="KW-0472">Membrane</keyword>
<dbReference type="Pfam" id="PF10607">
    <property type="entry name" value="CTLH"/>
    <property type="match status" value="1"/>
</dbReference>
<feature type="domain" description="RING-Gid-type" evidence="14">
    <location>
        <begin position="1209"/>
        <end position="1279"/>
    </location>
</feature>
<evidence type="ECO:0000256" key="9">
    <source>
        <dbReference type="ARBA" id="ARBA00031340"/>
    </source>
</evidence>
<feature type="region of interest" description="Disordered" evidence="12">
    <location>
        <begin position="1"/>
        <end position="72"/>
    </location>
</feature>
<dbReference type="Gene3D" id="1.10.287.1060">
    <property type="entry name" value="ESAT-6-like"/>
    <property type="match status" value="1"/>
</dbReference>
<dbReference type="GO" id="GO:0061630">
    <property type="term" value="F:ubiquitin protein ligase activity"/>
    <property type="evidence" value="ECO:0007669"/>
    <property type="project" value="InterPro"/>
</dbReference>
<keyword evidence="16" id="KW-1185">Reference proteome</keyword>
<evidence type="ECO:0000256" key="7">
    <source>
        <dbReference type="ARBA" id="ARBA00023034"/>
    </source>
</evidence>
<dbReference type="Pfam" id="PF06825">
    <property type="entry name" value="HSBP1"/>
    <property type="match status" value="1"/>
</dbReference>
<evidence type="ECO:0000256" key="11">
    <source>
        <dbReference type="SAM" id="Coils"/>
    </source>
</evidence>
<evidence type="ECO:0000259" key="13">
    <source>
        <dbReference type="PROSITE" id="PS50897"/>
    </source>
</evidence>
<evidence type="ECO:0000256" key="3">
    <source>
        <dbReference type="ARBA" id="ARBA00009215"/>
    </source>
</evidence>
<feature type="zinc finger region" description="RING-Gid-type" evidence="10">
    <location>
        <begin position="1209"/>
        <end position="1279"/>
    </location>
</feature>
<dbReference type="InterPro" id="IPR013144">
    <property type="entry name" value="CRA_dom"/>
</dbReference>
<dbReference type="PANTHER" id="PTHR24016">
    <property type="entry name" value="CONSERVED OLIGOMERIC GOLGI COMPLEX SUBUNIT 4"/>
    <property type="match status" value="1"/>
</dbReference>
<evidence type="ECO:0000313" key="15">
    <source>
        <dbReference type="EMBL" id="KAG0310229.1"/>
    </source>
</evidence>
<evidence type="ECO:0000256" key="12">
    <source>
        <dbReference type="SAM" id="MobiDB-lite"/>
    </source>
</evidence>
<dbReference type="PANTHER" id="PTHR24016:SF0">
    <property type="entry name" value="CONSERVED OLIGOMERIC GOLGI COMPLEX SUBUNIT 4"/>
    <property type="match status" value="1"/>
</dbReference>
<dbReference type="Pfam" id="PF08318">
    <property type="entry name" value="COG4_m"/>
    <property type="match status" value="1"/>
</dbReference>
<comment type="similarity">
    <text evidence="3">Belongs to the COG4 family.</text>
</comment>
<dbReference type="InterPro" id="IPR024964">
    <property type="entry name" value="CTLH/CRA"/>
</dbReference>
<dbReference type="GO" id="GO:0003714">
    <property type="term" value="F:transcription corepressor activity"/>
    <property type="evidence" value="ECO:0007669"/>
    <property type="project" value="InterPro"/>
</dbReference>
<dbReference type="GO" id="GO:0008270">
    <property type="term" value="F:zinc ion binding"/>
    <property type="evidence" value="ECO:0007669"/>
    <property type="project" value="UniProtKB-KW"/>
</dbReference>
<feature type="region of interest" description="Disordered" evidence="12">
    <location>
        <begin position="1422"/>
        <end position="1448"/>
    </location>
</feature>
<feature type="coiled-coil region" evidence="11">
    <location>
        <begin position="190"/>
        <end position="224"/>
    </location>
</feature>
<dbReference type="PROSITE" id="PS50897">
    <property type="entry name" value="CTLH"/>
    <property type="match status" value="1"/>
</dbReference>
<accession>A0A9P6R5G5</accession>
<evidence type="ECO:0000256" key="2">
    <source>
        <dbReference type="ARBA" id="ARBA00006349"/>
    </source>
</evidence>
<evidence type="ECO:0000256" key="4">
    <source>
        <dbReference type="ARBA" id="ARBA00020975"/>
    </source>
</evidence>
<dbReference type="CDD" id="cd16659">
    <property type="entry name" value="RING-Ubox_Emp"/>
    <property type="match status" value="1"/>
</dbReference>
<proteinExistence type="inferred from homology"/>
<comment type="caution">
    <text evidence="15">The sequence shown here is derived from an EMBL/GenBank/DDBJ whole genome shotgun (WGS) entry which is preliminary data.</text>
</comment>
<protein>
    <recommendedName>
        <fullName evidence="4">Conserved oligomeric Golgi complex subunit 4</fullName>
    </recommendedName>
    <alternativeName>
        <fullName evidence="9">Component of oligomeric Golgi complex 4</fullName>
    </alternativeName>
</protein>
<dbReference type="Pfam" id="PF20663">
    <property type="entry name" value="COG4_N"/>
    <property type="match status" value="1"/>
</dbReference>
<dbReference type="SMART" id="SM00668">
    <property type="entry name" value="CTLH"/>
    <property type="match status" value="1"/>
</dbReference>
<evidence type="ECO:0000256" key="8">
    <source>
        <dbReference type="ARBA" id="ARBA00023136"/>
    </source>
</evidence>
<dbReference type="SMART" id="SM00762">
    <property type="entry name" value="Cog4"/>
    <property type="match status" value="1"/>
</dbReference>
<name>A0A9P6R5G5_9FUNG</name>
<feature type="region of interest" description="Disordered" evidence="12">
    <location>
        <begin position="1591"/>
        <end position="1617"/>
    </location>
</feature>
<dbReference type="InterPro" id="IPR048682">
    <property type="entry name" value="COG4"/>
</dbReference>
<feature type="compositionally biased region" description="Low complexity" evidence="12">
    <location>
        <begin position="1422"/>
        <end position="1445"/>
    </location>
</feature>
<feature type="domain" description="CTLH" evidence="13">
    <location>
        <begin position="1057"/>
        <end position="1113"/>
    </location>
</feature>
<feature type="compositionally biased region" description="Low complexity" evidence="12">
    <location>
        <begin position="1880"/>
        <end position="1894"/>
    </location>
</feature>
<feature type="region of interest" description="Disordered" evidence="12">
    <location>
        <begin position="485"/>
        <end position="508"/>
    </location>
</feature>
<dbReference type="InterPro" id="IPR006594">
    <property type="entry name" value="LisH"/>
</dbReference>
<dbReference type="InterPro" id="IPR048684">
    <property type="entry name" value="COG4_C"/>
</dbReference>
<evidence type="ECO:0000256" key="10">
    <source>
        <dbReference type="PROSITE-ProRule" id="PRU01215"/>
    </source>
</evidence>
<dbReference type="Gene3D" id="1.20.58.1970">
    <property type="match status" value="1"/>
</dbReference>
<dbReference type="Gene3D" id="1.20.5.430">
    <property type="match status" value="1"/>
</dbReference>
<dbReference type="InterPro" id="IPR009643">
    <property type="entry name" value="HS1-bd"/>
</dbReference>
<dbReference type="InterPro" id="IPR013167">
    <property type="entry name" value="COG4_M"/>
</dbReference>
<evidence type="ECO:0000259" key="14">
    <source>
        <dbReference type="PROSITE" id="PS51867"/>
    </source>
</evidence>
<dbReference type="PROSITE" id="PS50896">
    <property type="entry name" value="LISH"/>
    <property type="match status" value="1"/>
</dbReference>
<dbReference type="GO" id="GO:0015031">
    <property type="term" value="P:protein transport"/>
    <property type="evidence" value="ECO:0007669"/>
    <property type="project" value="UniProtKB-KW"/>
</dbReference>
<evidence type="ECO:0000256" key="5">
    <source>
        <dbReference type="ARBA" id="ARBA00022448"/>
    </source>
</evidence>
<dbReference type="PROSITE" id="PS51867">
    <property type="entry name" value="ZF_RING_GID"/>
    <property type="match status" value="1"/>
</dbReference>
<gene>
    <name evidence="15" type="primary">COG4</name>
    <name evidence="15" type="ORF">BGZ97_012700</name>
</gene>
<keyword evidence="11" id="KW-0175">Coiled coil</keyword>
<dbReference type="Proteomes" id="UP000823405">
    <property type="component" value="Unassembled WGS sequence"/>
</dbReference>
<sequence>MATDNTHDSLPGTAVQLGDDNTSAPSQSQPTPLAQAQTHSLDIHGKQTQQQQQQQPPLQHQPLEGDPDSENISPQELTLYVEKLLEQINAKFDGVSGQILGKMDEMSSRIDDLEKSIGELVQNVEEEPKLPPAPADNEMAPAVQEKLIPTQRSVDVPLKDENTAETHSKTNPSLEFIKALTNLSDIQECLRQLELEETKVDADLDELLAEREELEASLDKLEVLEPQLGGLQHESKSLVKIIGDTSGLAESISVKVRQLDLEQSRVQLAIKHVEDVQELKFCISGIQRAMEQSDYEDAARHMHKALGFDKRILEGSFAEISVPSTSNPEYPIVMLANSKAKLLEIISTEFERATQRQSEEDITRYFKLFPLLGEEQVGLDKYSQFVCSIVSGKAQASLAGPPKSPTFYADTLIRLFESVAVIIDQHQPVIEKFYGPGKMLRVIQRLQEESDARSKKVLEAFEEEREISRKVAEIKAFREPKRTTLQSSGTIRSLTPQPGSSNIQQSSNIPEVIDPRELDIILNEMVLISQRAHLYNRFLESRAKSEVEQLKDDHAGESLLEKQKDLHNESGLLRVSGLSRNVEEVIDHYLAIEEFFLRRSVDRAMKIDEYDPGNQTSSCVDDVFYILKKTISRAVYTSNVDCLAAMINFIKNTLEMDYISVFQRNMASVFSNGDTRDARFQYMILLNNVNVSIDYLEKLTVEIEQECVSTIASLSEHSLAKAKVVLSGLTGSSSKFKRILNHGIEELYERTLKPRLRPLLQDSYKDIKYVVTDEEYAEQEALNSFVNRFMSGLDNLVDAFKLTLTDDNYNQVIANAVTTLTRTWEDIIFDTKFNKMGAIRFEKDLRAVGFYMVSLTSFPLREKLTRLNQMAMLLDLEELEDLYEIWGNNAGAITWRLTDGEVRRILRSRIDFHPEEIPVEKFRSSLRVSQKHIEKEIATLTSTVSEISKKSVQGSMDPKQVEVALEAIVTRLSTLKRKLKDTRAEETLYSQRTKVRLQHLQEFTTIPTLDSDDFARWSRVRLNRILIDYMLRDGFRETATLLAKSEHIEDLVDIELFVQSAKVEQALMRQSCAECLQWCKENNSSLKKIKSTLEFSLREQEFIELARERRSQEAIAYAKKHLTLWKDTHLKEISHVMGLLAFPPETKCHPYKRLYDKSRWNDLIAQFRSNNFALQFFTPEPLLNVTLQAGLSALKTPMCYQPEHRNINCPVCDPDTLGALATDLPLSHHFNSSIVCRISGQIMNEDNLPMALPNGYVYSYNALTEMSSLNNGKITCPRTGAISSSQPNTTPSALLDENDPVVSVLSDESTVRALIEAAVAHQQQEEAAAAAAVAAAAVAAAAAAAVSGVQTDTIKTVTDATVAMTQPVPTDIIQQLIPSAISSPAALSAPVSPAPVVTHAALSPVPTPSQQVTVPVPVASKSLTSTTGTSTSTPASSSSSSSSSSARAPFVSTKRFNPDDIFCLGCCRNLSVEHYTCPTTNRIFKSCNACRLKSRVNSKKVVKPPTIPNRPTISMEEFGEKLKELENTADKASSLDVMIRLGGSVEMDPETLKNRGALIAAQVYESTGYWFSHSRTNDETQAKTRLKIYGCSQREDRRAPPAPKTQSRKRNRPSTKAYFPCKGNLTMTFYQNVDHVRVVYNHKKHEKYDNRKCPDHVRVYVKENLSLPPRTLYDNLKEQNPSLGITQAQVRYWSHYYKKSMDQDGTLDSSRGGSDDPASPLTHAFAGIKDDAIEQVMKDVASSQQQLAQQHQATAQDHLDSDSVQQLLLASNAVALQTQGLVGGSIAISVPMSDMPLSSSIVQRVLAEDGGKGLLELQASLNSVAASVAASVQSSAVDNSDEVVQQVSALLKENDQQLLEQQQKQLQEQQQQLQEHHQQLQEQHQQHQQHATFQ</sequence>
<feature type="compositionally biased region" description="Polar residues" evidence="12">
    <location>
        <begin position="19"/>
        <end position="40"/>
    </location>
</feature>
<keyword evidence="6" id="KW-0653">Protein transport</keyword>
<dbReference type="OrthoDB" id="47059at2759"/>
<feature type="region of interest" description="Disordered" evidence="12">
    <location>
        <begin position="1869"/>
        <end position="1894"/>
    </location>
</feature>
<keyword evidence="5" id="KW-0813">Transport</keyword>
<keyword evidence="7" id="KW-0333">Golgi apparatus</keyword>
<keyword evidence="10" id="KW-0479">Metal-binding</keyword>
<dbReference type="SMART" id="SM00757">
    <property type="entry name" value="CRA"/>
    <property type="match status" value="1"/>
</dbReference>
<comment type="subcellular location">
    <subcellularLocation>
        <location evidence="1">Golgi apparatus membrane</location>
        <topology evidence="1">Peripheral membrane protein</topology>
    </subcellularLocation>
</comment>
<dbReference type="EMBL" id="JAAAIN010000865">
    <property type="protein sequence ID" value="KAG0310229.1"/>
    <property type="molecule type" value="Genomic_DNA"/>
</dbReference>
<dbReference type="Pfam" id="PF20662">
    <property type="entry name" value="COG4_C"/>
    <property type="match status" value="1"/>
</dbReference>
<evidence type="ECO:0000313" key="16">
    <source>
        <dbReference type="Proteomes" id="UP000823405"/>
    </source>
</evidence>
<evidence type="ECO:0000256" key="1">
    <source>
        <dbReference type="ARBA" id="ARBA00004395"/>
    </source>
</evidence>
<organism evidence="15 16">
    <name type="scientific">Linnemannia gamsii</name>
    <dbReference type="NCBI Taxonomy" id="64522"/>
    <lineage>
        <taxon>Eukaryota</taxon>
        <taxon>Fungi</taxon>
        <taxon>Fungi incertae sedis</taxon>
        <taxon>Mucoromycota</taxon>
        <taxon>Mortierellomycotina</taxon>
        <taxon>Mortierellomycetes</taxon>
        <taxon>Mortierellales</taxon>
        <taxon>Mortierellaceae</taxon>
        <taxon>Linnemannia</taxon>
    </lineage>
</organism>
<dbReference type="InterPro" id="IPR006595">
    <property type="entry name" value="CTLH_C"/>
</dbReference>
<reference evidence="15" key="1">
    <citation type="journal article" date="2020" name="Fungal Divers.">
        <title>Resolving the Mortierellaceae phylogeny through synthesis of multi-gene phylogenetics and phylogenomics.</title>
        <authorList>
            <person name="Vandepol N."/>
            <person name="Liber J."/>
            <person name="Desiro A."/>
            <person name="Na H."/>
            <person name="Kennedy M."/>
            <person name="Barry K."/>
            <person name="Grigoriev I.V."/>
            <person name="Miller A.N."/>
            <person name="O'Donnell K."/>
            <person name="Stajich J.E."/>
            <person name="Bonito G."/>
        </authorList>
    </citation>
    <scope>NUCLEOTIDE SEQUENCE</scope>
    <source>
        <strain evidence="15">NVP60</strain>
    </source>
</reference>